<dbReference type="SMART" id="SM00382">
    <property type="entry name" value="AAA"/>
    <property type="match status" value="1"/>
</dbReference>
<comment type="caution">
    <text evidence="2">The sequence shown here is derived from an EMBL/GenBank/DDBJ whole genome shotgun (WGS) entry which is preliminary data.</text>
</comment>
<evidence type="ECO:0000313" key="3">
    <source>
        <dbReference type="Proteomes" id="UP001597343"/>
    </source>
</evidence>
<gene>
    <name evidence="2" type="ORF">ACFSOY_20945</name>
</gene>
<dbReference type="PANTHER" id="PTHR30050">
    <property type="entry name" value="CHROMOSOMAL REPLICATION INITIATOR PROTEIN DNAA"/>
    <property type="match status" value="1"/>
</dbReference>
<keyword evidence="2" id="KW-0547">Nucleotide-binding</keyword>
<feature type="domain" description="AAA+ ATPase" evidence="1">
    <location>
        <begin position="120"/>
        <end position="264"/>
    </location>
</feature>
<dbReference type="Proteomes" id="UP001597343">
    <property type="component" value="Unassembled WGS sequence"/>
</dbReference>
<dbReference type="PANTHER" id="PTHR30050:SF10">
    <property type="entry name" value="PHAGE-LIKE ELEMENT PBSX PROTEIN XKDC"/>
    <property type="match status" value="1"/>
</dbReference>
<dbReference type="RefSeq" id="WP_386049800.1">
    <property type="nucleotide sequence ID" value="NZ_JBHUIO010000025.1"/>
</dbReference>
<dbReference type="Pfam" id="PF00308">
    <property type="entry name" value="Bac_DnaA"/>
    <property type="match status" value="1"/>
</dbReference>
<dbReference type="NCBIfam" id="NF005378">
    <property type="entry name" value="PRK06921.1"/>
    <property type="match status" value="1"/>
</dbReference>
<dbReference type="Gene3D" id="3.40.50.300">
    <property type="entry name" value="P-loop containing nucleotide triphosphate hydrolases"/>
    <property type="match status" value="1"/>
</dbReference>
<dbReference type="InterPro" id="IPR027417">
    <property type="entry name" value="P-loop_NTPase"/>
</dbReference>
<accession>A0ABW5A4J6</accession>
<evidence type="ECO:0000313" key="2">
    <source>
        <dbReference type="EMBL" id="MFD2172415.1"/>
    </source>
</evidence>
<dbReference type="InterPro" id="IPR013317">
    <property type="entry name" value="DnaA_dom"/>
</dbReference>
<proteinExistence type="predicted"/>
<protein>
    <submittedName>
        <fullName evidence="2">ATP-binding protein</fullName>
    </submittedName>
</protein>
<keyword evidence="3" id="KW-1185">Reference proteome</keyword>
<keyword evidence="2" id="KW-0067">ATP-binding</keyword>
<dbReference type="EMBL" id="JBHUIO010000025">
    <property type="protein sequence ID" value="MFD2172415.1"/>
    <property type="molecule type" value="Genomic_DNA"/>
</dbReference>
<dbReference type="InterPro" id="IPR003593">
    <property type="entry name" value="AAA+_ATPase"/>
</dbReference>
<evidence type="ECO:0000259" key="1">
    <source>
        <dbReference type="SMART" id="SM00382"/>
    </source>
</evidence>
<sequence>MENVKALLEREMAARSSTSLAGRPGGSAAKQYECETCKDETGYFVDGIDSYGKSVFVWRECSCAQWRIARRLLKSSHMSEELQQLAFANFVKDGRPEAVVGAYECAFDYYRTFDQRRSNRQNGIAMLGVPGVGKTHLLAAIANSLVKKKGIHVHYFPHVEGFEDIRSDLDKAEEKMRIMKQADVLWWDDLFKGRETPTPYQLDCIFNVLNHRYLHNLPIMVSSERDIDTICSMDMGIGSRIYEMTRDHIAILMPTDKVGVKELNYRLRGA</sequence>
<dbReference type="GO" id="GO:0005524">
    <property type="term" value="F:ATP binding"/>
    <property type="evidence" value="ECO:0007669"/>
    <property type="project" value="UniProtKB-KW"/>
</dbReference>
<dbReference type="SUPFAM" id="SSF52540">
    <property type="entry name" value="P-loop containing nucleoside triphosphate hydrolases"/>
    <property type="match status" value="1"/>
</dbReference>
<organism evidence="2 3">
    <name type="scientific">Tumebacillus lipolyticus</name>
    <dbReference type="NCBI Taxonomy" id="1280370"/>
    <lineage>
        <taxon>Bacteria</taxon>
        <taxon>Bacillati</taxon>
        <taxon>Bacillota</taxon>
        <taxon>Bacilli</taxon>
        <taxon>Bacillales</taxon>
        <taxon>Alicyclobacillaceae</taxon>
        <taxon>Tumebacillus</taxon>
    </lineage>
</organism>
<reference evidence="3" key="1">
    <citation type="journal article" date="2019" name="Int. J. Syst. Evol. Microbiol.">
        <title>The Global Catalogue of Microorganisms (GCM) 10K type strain sequencing project: providing services to taxonomists for standard genome sequencing and annotation.</title>
        <authorList>
            <consortium name="The Broad Institute Genomics Platform"/>
            <consortium name="The Broad Institute Genome Sequencing Center for Infectious Disease"/>
            <person name="Wu L."/>
            <person name="Ma J."/>
        </authorList>
    </citation>
    <scope>NUCLEOTIDE SEQUENCE [LARGE SCALE GENOMIC DNA]</scope>
    <source>
        <strain evidence="3">CGMCC 1.13574</strain>
    </source>
</reference>
<name>A0ABW5A4J6_9BACL</name>